<evidence type="ECO:0000313" key="2">
    <source>
        <dbReference type="EMBL" id="AQT05750.1"/>
    </source>
</evidence>
<dbReference type="STRING" id="1076596.A0U91_13975"/>
<dbReference type="InterPro" id="IPR011006">
    <property type="entry name" value="CheY-like_superfamily"/>
</dbReference>
<gene>
    <name evidence="2" type="ORF">A0U91_13975</name>
</gene>
<accession>A0A1U9LHK5</accession>
<dbReference type="GO" id="GO:0005829">
    <property type="term" value="C:cytosol"/>
    <property type="evidence" value="ECO:0007669"/>
    <property type="project" value="TreeGrafter"/>
</dbReference>
<dbReference type="SUPFAM" id="SSF52172">
    <property type="entry name" value="CheY-like"/>
    <property type="match status" value="1"/>
</dbReference>
<dbReference type="AlphaFoldDB" id="A0A1U9LHK5"/>
<dbReference type="SUPFAM" id="SSF53167">
    <property type="entry name" value="Purine and uridine phosphorylases"/>
    <property type="match status" value="1"/>
</dbReference>
<protein>
    <recommendedName>
        <fullName evidence="1">Nucleoside phosphorylase domain-containing protein</fullName>
    </recommendedName>
</protein>
<feature type="domain" description="Nucleoside phosphorylase" evidence="1">
    <location>
        <begin position="150"/>
        <end position="390"/>
    </location>
</feature>
<sequence>MKILIVDDNPRRYNKLTEELLSFGLGLDNLDVVVCTRHAVEKLEVKHYDLLILDLVIPLNPTDLPSEHNSVDLLMQIAEGDFLIRPSRIVGLTADKAAAVRAAPSFGRQLWSIIEFRDDNDEWLYQVRSCVDYGISSASEASVVSYDIDVCILCALHQPELDAVLRLPIKWESSAHPIDDVTFVHEGTLDGRKRQLKIVAAAATRMGMVSSSLLASKLIGRFRPRLLAMTGICAGVKGKVSLGDVIVADPCWDWQSGKRRLEPSESAESKFEPSSHHLPLSESLRSRFHEIKKDRDSLEAIRRAWPVDIPTPLRVEVAPMASGSVVLADDVAAGRIKEQHRQLSAIEMEAYGVYAAAAMACAPKPEVVAIKSVCDFAGPDKSDTFQPYAAYTSASVLKLYIDKYFE</sequence>
<dbReference type="InterPro" id="IPR000845">
    <property type="entry name" value="Nucleoside_phosphorylase_d"/>
</dbReference>
<dbReference type="Proteomes" id="UP000189055">
    <property type="component" value="Chromosome"/>
</dbReference>
<evidence type="ECO:0000259" key="1">
    <source>
        <dbReference type="Pfam" id="PF01048"/>
    </source>
</evidence>
<dbReference type="GO" id="GO:0009116">
    <property type="term" value="P:nucleoside metabolic process"/>
    <property type="evidence" value="ECO:0007669"/>
    <property type="project" value="InterPro"/>
</dbReference>
<organism evidence="2 3">
    <name type="scientific">Acetobacter persici</name>
    <dbReference type="NCBI Taxonomy" id="1076596"/>
    <lineage>
        <taxon>Bacteria</taxon>
        <taxon>Pseudomonadati</taxon>
        <taxon>Pseudomonadota</taxon>
        <taxon>Alphaproteobacteria</taxon>
        <taxon>Acetobacterales</taxon>
        <taxon>Acetobacteraceae</taxon>
        <taxon>Acetobacter</taxon>
    </lineage>
</organism>
<dbReference type="PANTHER" id="PTHR46832">
    <property type="entry name" value="5'-METHYLTHIOADENOSINE/S-ADENOSYLHOMOCYSTEINE NUCLEOSIDASE"/>
    <property type="match status" value="1"/>
</dbReference>
<dbReference type="Pfam" id="PF01048">
    <property type="entry name" value="PNP_UDP_1"/>
    <property type="match status" value="1"/>
</dbReference>
<dbReference type="PANTHER" id="PTHR46832:SF1">
    <property type="entry name" value="5'-METHYLTHIOADENOSINE_S-ADENOSYLHOMOCYSTEINE NUCLEOSIDASE"/>
    <property type="match status" value="1"/>
</dbReference>
<dbReference type="Gene3D" id="3.40.50.2300">
    <property type="match status" value="1"/>
</dbReference>
<name>A0A1U9LHK5_9PROT</name>
<dbReference type="GO" id="GO:0008782">
    <property type="term" value="F:adenosylhomocysteine nucleosidase activity"/>
    <property type="evidence" value="ECO:0007669"/>
    <property type="project" value="TreeGrafter"/>
</dbReference>
<dbReference type="GO" id="GO:0008930">
    <property type="term" value="F:methylthioadenosine nucleosidase activity"/>
    <property type="evidence" value="ECO:0007669"/>
    <property type="project" value="TreeGrafter"/>
</dbReference>
<dbReference type="Gene3D" id="3.40.50.1580">
    <property type="entry name" value="Nucleoside phosphorylase domain"/>
    <property type="match status" value="1"/>
</dbReference>
<evidence type="ECO:0000313" key="3">
    <source>
        <dbReference type="Proteomes" id="UP000189055"/>
    </source>
</evidence>
<dbReference type="KEGG" id="aper:A0U91_13975"/>
<dbReference type="GO" id="GO:0019284">
    <property type="term" value="P:L-methionine salvage from S-adenosylmethionine"/>
    <property type="evidence" value="ECO:0007669"/>
    <property type="project" value="TreeGrafter"/>
</dbReference>
<proteinExistence type="predicted"/>
<dbReference type="EMBL" id="CP014687">
    <property type="protein sequence ID" value="AQT05750.1"/>
    <property type="molecule type" value="Genomic_DNA"/>
</dbReference>
<reference evidence="2 3" key="1">
    <citation type="submission" date="2016-03" db="EMBL/GenBank/DDBJ databases">
        <title>Acetic acid bacteria sequencing.</title>
        <authorList>
            <person name="Brandt J."/>
            <person name="Jakob F."/>
            <person name="Vogel R.F."/>
        </authorList>
    </citation>
    <scope>NUCLEOTIDE SEQUENCE [LARGE SCALE GENOMIC DNA]</scope>
    <source>
        <strain evidence="2 3">TMW2.1084</strain>
    </source>
</reference>
<dbReference type="InterPro" id="IPR035994">
    <property type="entry name" value="Nucleoside_phosphorylase_sf"/>
</dbReference>